<dbReference type="AlphaFoldDB" id="A0A8C2IRT9"/>
<dbReference type="PRINTS" id="PR01692">
    <property type="entry name" value="LIPOCALINIMR"/>
</dbReference>
<dbReference type="Pfam" id="PF04791">
    <property type="entry name" value="LMBR1"/>
    <property type="match status" value="1"/>
</dbReference>
<feature type="coiled-coil region" evidence="2">
    <location>
        <begin position="229"/>
        <end position="273"/>
    </location>
</feature>
<dbReference type="GO" id="GO:0007165">
    <property type="term" value="P:signal transduction"/>
    <property type="evidence" value="ECO:0007669"/>
    <property type="project" value="TreeGrafter"/>
</dbReference>
<dbReference type="InterPro" id="IPR008075">
    <property type="entry name" value="LIMR"/>
</dbReference>
<feature type="transmembrane region" description="Helical" evidence="3">
    <location>
        <begin position="20"/>
        <end position="38"/>
    </location>
</feature>
<comment type="similarity">
    <text evidence="1">Belongs to the LIMR family.</text>
</comment>
<sequence length="497" mass="56279">MEEDDVTIREQNFHSQVREYIVCFLLFAVLYIVSYCIISRYKRKSDEQEDEDAIVNRISMYLCTFTLAVSGGAVLLLPFSIISYEILLSLPKNYYIQWLNGSLIHGLWNLVSLFSNLCLFVLMPFAYFFLESEGFAGSKKGIKARVLETFVMLFLLGLLILGIVWVASALIDNDAASMESLYDLWEFYLPYLYSCISLMGGLLLLMCTPVGLSRMFTVMGQLLVKPTILEDLDEQIYCIQLQEEALERRLNELDNIRNQRNKLERRKKASAWEKNLLYPIVMLILLAGTAISVLLVALNIVYLLVDETALPKGSTERDIGSASLSTFGVAQAVIEIILMFYLLVSSVVGFYSLRVFQELTPRKDDTTMTTIIGCCVSILVLSSALPVMSRTLGKVLFTCMCTLSFKRLGCINQRILTTLVIQSLKLNKLKHICYQTDSQTPPVWKDGSPTEILKVGCVCVCVCVCVCTHTYTDCRSLLKMWERQTDLCDSTDFYTDS</sequence>
<reference evidence="4" key="1">
    <citation type="submission" date="2025-08" db="UniProtKB">
        <authorList>
            <consortium name="Ensembl"/>
        </authorList>
    </citation>
    <scope>IDENTIFICATION</scope>
</reference>
<protein>
    <submittedName>
        <fullName evidence="4">Limb development membrane protein 1</fullName>
    </submittedName>
</protein>
<feature type="transmembrane region" description="Helical" evidence="3">
    <location>
        <begin position="191"/>
        <end position="212"/>
    </location>
</feature>
<keyword evidence="3" id="KW-0472">Membrane</keyword>
<evidence type="ECO:0000256" key="2">
    <source>
        <dbReference type="SAM" id="Coils"/>
    </source>
</evidence>
<evidence type="ECO:0000256" key="1">
    <source>
        <dbReference type="ARBA" id="ARBA00010487"/>
    </source>
</evidence>
<dbReference type="GO" id="GO:0004888">
    <property type="term" value="F:transmembrane signaling receptor activity"/>
    <property type="evidence" value="ECO:0007669"/>
    <property type="project" value="TreeGrafter"/>
</dbReference>
<dbReference type="Proteomes" id="UP000694701">
    <property type="component" value="Unplaced"/>
</dbReference>
<evidence type="ECO:0000313" key="5">
    <source>
        <dbReference type="Proteomes" id="UP000694701"/>
    </source>
</evidence>
<feature type="transmembrane region" description="Helical" evidence="3">
    <location>
        <begin position="332"/>
        <end position="356"/>
    </location>
</feature>
<feature type="transmembrane region" description="Helical" evidence="3">
    <location>
        <begin position="59"/>
        <end position="87"/>
    </location>
</feature>
<feature type="transmembrane region" description="Helical" evidence="3">
    <location>
        <begin position="368"/>
        <end position="388"/>
    </location>
</feature>
<keyword evidence="2" id="KW-0175">Coiled coil</keyword>
<dbReference type="PANTHER" id="PTHR12625">
    <property type="entry name" value="LIPOCALIN-1 INTERACTING MEMBRANE RECEPTOR LIMR"/>
    <property type="match status" value="1"/>
</dbReference>
<dbReference type="InterPro" id="IPR006876">
    <property type="entry name" value="LMBR1-like_membr_prot"/>
</dbReference>
<evidence type="ECO:0000256" key="3">
    <source>
        <dbReference type="SAM" id="Phobius"/>
    </source>
</evidence>
<proteinExistence type="inferred from homology"/>
<feature type="transmembrane region" description="Helical" evidence="3">
    <location>
        <begin position="276"/>
        <end position="305"/>
    </location>
</feature>
<keyword evidence="3" id="KW-0812">Transmembrane</keyword>
<dbReference type="PANTHER" id="PTHR12625:SF1">
    <property type="entry name" value="LIMB REGION 1 PROTEIN HOMOLOG"/>
    <property type="match status" value="1"/>
</dbReference>
<name>A0A8C2IRT9_CYPCA</name>
<feature type="transmembrane region" description="Helical" evidence="3">
    <location>
        <begin position="150"/>
        <end position="171"/>
    </location>
</feature>
<evidence type="ECO:0000313" key="4">
    <source>
        <dbReference type="Ensembl" id="ENSCCRP00020084268.1"/>
    </source>
</evidence>
<dbReference type="Ensembl" id="ENSCCRT00020092196.1">
    <property type="protein sequence ID" value="ENSCCRP00020084268.1"/>
    <property type="gene ID" value="ENSCCRG00020038834.1"/>
</dbReference>
<accession>A0A8C2IRT9</accession>
<feature type="transmembrane region" description="Helical" evidence="3">
    <location>
        <begin position="107"/>
        <end position="130"/>
    </location>
</feature>
<keyword evidence="3" id="KW-1133">Transmembrane helix</keyword>
<dbReference type="GO" id="GO:0005886">
    <property type="term" value="C:plasma membrane"/>
    <property type="evidence" value="ECO:0007669"/>
    <property type="project" value="TreeGrafter"/>
</dbReference>
<organism evidence="4 5">
    <name type="scientific">Cyprinus carpio</name>
    <name type="common">Common carp</name>
    <dbReference type="NCBI Taxonomy" id="7962"/>
    <lineage>
        <taxon>Eukaryota</taxon>
        <taxon>Metazoa</taxon>
        <taxon>Chordata</taxon>
        <taxon>Craniata</taxon>
        <taxon>Vertebrata</taxon>
        <taxon>Euteleostomi</taxon>
        <taxon>Actinopterygii</taxon>
        <taxon>Neopterygii</taxon>
        <taxon>Teleostei</taxon>
        <taxon>Ostariophysi</taxon>
        <taxon>Cypriniformes</taxon>
        <taxon>Cyprinidae</taxon>
        <taxon>Cyprininae</taxon>
        <taxon>Cyprinus</taxon>
    </lineage>
</organism>